<evidence type="ECO:0000256" key="9">
    <source>
        <dbReference type="NCBIfam" id="TIGR00080"/>
    </source>
</evidence>
<dbReference type="EC" id="2.1.1.77" evidence="3 9"/>
<dbReference type="CDD" id="cd02440">
    <property type="entry name" value="AdoMet_MTases"/>
    <property type="match status" value="1"/>
</dbReference>
<keyword evidence="7 10" id="KW-0808">Transferase</keyword>
<dbReference type="PANTHER" id="PTHR11579">
    <property type="entry name" value="PROTEIN-L-ISOASPARTATE O-METHYLTRANSFERASE"/>
    <property type="match status" value="1"/>
</dbReference>
<keyword evidence="11" id="KW-1185">Reference proteome</keyword>
<dbReference type="EMBL" id="JBHSGL010000005">
    <property type="protein sequence ID" value="MFC4713301.1"/>
    <property type="molecule type" value="Genomic_DNA"/>
</dbReference>
<protein>
    <recommendedName>
        <fullName evidence="4 9">Protein-L-isoaspartate O-methyltransferase</fullName>
        <ecNumber evidence="3 9">2.1.1.77</ecNumber>
    </recommendedName>
</protein>
<evidence type="ECO:0000256" key="5">
    <source>
        <dbReference type="ARBA" id="ARBA00022490"/>
    </source>
</evidence>
<dbReference type="GO" id="GO:0004719">
    <property type="term" value="F:protein-L-isoaspartate (D-aspartate) O-methyltransferase activity"/>
    <property type="evidence" value="ECO:0007669"/>
    <property type="project" value="UniProtKB-EC"/>
</dbReference>
<keyword evidence="5" id="KW-0963">Cytoplasm</keyword>
<name>A0ABV9MBU8_9BACL</name>
<gene>
    <name evidence="10" type="ORF">ACFO5U_10530</name>
</gene>
<evidence type="ECO:0000256" key="6">
    <source>
        <dbReference type="ARBA" id="ARBA00022603"/>
    </source>
</evidence>
<dbReference type="InterPro" id="IPR000682">
    <property type="entry name" value="PCMT"/>
</dbReference>
<sequence>MTGRKQDIIAYFRSLDRRTFMDNHTDDATRDEALSIGHGQTISQPSLVLEMTLALNVQGHHTVLEIGTGSGFQTALLAAFSKHVFTVEKIPQLHKRAMERLEQKGFQNIHFLLGDGSLGWPEHAPFDRIMVTAAAAAVPQELLDQLAPGGRMIIPVGGRFSQELLAIDKTPSGKLEKTAIEAVRFVPLKGKYEY</sequence>
<dbReference type="Proteomes" id="UP001595932">
    <property type="component" value="Unassembled WGS sequence"/>
</dbReference>
<evidence type="ECO:0000256" key="3">
    <source>
        <dbReference type="ARBA" id="ARBA00011890"/>
    </source>
</evidence>
<evidence type="ECO:0000256" key="2">
    <source>
        <dbReference type="ARBA" id="ARBA00005369"/>
    </source>
</evidence>
<accession>A0ABV9MBU8</accession>
<dbReference type="NCBIfam" id="TIGR00080">
    <property type="entry name" value="pimt"/>
    <property type="match status" value="1"/>
</dbReference>
<comment type="subcellular location">
    <subcellularLocation>
        <location evidence="1">Cytoplasm</location>
    </subcellularLocation>
</comment>
<evidence type="ECO:0000256" key="7">
    <source>
        <dbReference type="ARBA" id="ARBA00022679"/>
    </source>
</evidence>
<dbReference type="Pfam" id="PF01135">
    <property type="entry name" value="PCMT"/>
    <property type="match status" value="1"/>
</dbReference>
<comment type="similarity">
    <text evidence="2">Belongs to the methyltransferase superfamily. L-isoaspartyl/D-aspartyl protein methyltransferase family.</text>
</comment>
<dbReference type="InterPro" id="IPR029063">
    <property type="entry name" value="SAM-dependent_MTases_sf"/>
</dbReference>
<dbReference type="RefSeq" id="WP_377279019.1">
    <property type="nucleotide sequence ID" value="NZ_JBHSGL010000005.1"/>
</dbReference>
<comment type="caution">
    <text evidence="10">The sequence shown here is derived from an EMBL/GenBank/DDBJ whole genome shotgun (WGS) entry which is preliminary data.</text>
</comment>
<proteinExistence type="inferred from homology"/>
<evidence type="ECO:0000256" key="1">
    <source>
        <dbReference type="ARBA" id="ARBA00004496"/>
    </source>
</evidence>
<keyword evidence="8" id="KW-0949">S-adenosyl-L-methionine</keyword>
<keyword evidence="6 10" id="KW-0489">Methyltransferase</keyword>
<reference evidence="11" key="1">
    <citation type="journal article" date="2019" name="Int. J. Syst. Evol. Microbiol.">
        <title>The Global Catalogue of Microorganisms (GCM) 10K type strain sequencing project: providing services to taxonomists for standard genome sequencing and annotation.</title>
        <authorList>
            <consortium name="The Broad Institute Genomics Platform"/>
            <consortium name="The Broad Institute Genome Sequencing Center for Infectious Disease"/>
            <person name="Wu L."/>
            <person name="Ma J."/>
        </authorList>
    </citation>
    <scope>NUCLEOTIDE SEQUENCE [LARGE SCALE GENOMIC DNA]</scope>
    <source>
        <strain evidence="11">CGMCC 1.12151</strain>
    </source>
</reference>
<dbReference type="SUPFAM" id="SSF53335">
    <property type="entry name" value="S-adenosyl-L-methionine-dependent methyltransferases"/>
    <property type="match status" value="1"/>
</dbReference>
<evidence type="ECO:0000256" key="4">
    <source>
        <dbReference type="ARBA" id="ARBA00013346"/>
    </source>
</evidence>
<organism evidence="10 11">
    <name type="scientific">Planococcus dechangensis</name>
    <dbReference type="NCBI Taxonomy" id="1176255"/>
    <lineage>
        <taxon>Bacteria</taxon>
        <taxon>Bacillati</taxon>
        <taxon>Bacillota</taxon>
        <taxon>Bacilli</taxon>
        <taxon>Bacillales</taxon>
        <taxon>Caryophanaceae</taxon>
        <taxon>Planococcus</taxon>
    </lineage>
</organism>
<dbReference type="PROSITE" id="PS01279">
    <property type="entry name" value="PCMT"/>
    <property type="match status" value="1"/>
</dbReference>
<evidence type="ECO:0000313" key="11">
    <source>
        <dbReference type="Proteomes" id="UP001595932"/>
    </source>
</evidence>
<dbReference type="PANTHER" id="PTHR11579:SF0">
    <property type="entry name" value="PROTEIN-L-ISOASPARTATE(D-ASPARTATE) O-METHYLTRANSFERASE"/>
    <property type="match status" value="1"/>
</dbReference>
<evidence type="ECO:0000256" key="8">
    <source>
        <dbReference type="ARBA" id="ARBA00022691"/>
    </source>
</evidence>
<dbReference type="GO" id="GO:0032259">
    <property type="term" value="P:methylation"/>
    <property type="evidence" value="ECO:0007669"/>
    <property type="project" value="UniProtKB-KW"/>
</dbReference>
<dbReference type="Gene3D" id="3.40.50.150">
    <property type="entry name" value="Vaccinia Virus protein VP39"/>
    <property type="match status" value="1"/>
</dbReference>
<dbReference type="NCBIfam" id="NF001453">
    <property type="entry name" value="PRK00312.1"/>
    <property type="match status" value="1"/>
</dbReference>
<evidence type="ECO:0000313" key="10">
    <source>
        <dbReference type="EMBL" id="MFC4713301.1"/>
    </source>
</evidence>